<evidence type="ECO:0000256" key="1">
    <source>
        <dbReference type="SAM" id="MobiDB-lite"/>
    </source>
</evidence>
<accession>A0AAV7LEK4</accession>
<gene>
    <name evidence="2" type="ORF">NDU88_003151</name>
</gene>
<comment type="caution">
    <text evidence="2">The sequence shown here is derived from an EMBL/GenBank/DDBJ whole genome shotgun (WGS) entry which is preliminary data.</text>
</comment>
<evidence type="ECO:0000313" key="2">
    <source>
        <dbReference type="EMBL" id="KAJ1090011.1"/>
    </source>
</evidence>
<organism evidence="2 3">
    <name type="scientific">Pleurodeles waltl</name>
    <name type="common">Iberian ribbed newt</name>
    <dbReference type="NCBI Taxonomy" id="8319"/>
    <lineage>
        <taxon>Eukaryota</taxon>
        <taxon>Metazoa</taxon>
        <taxon>Chordata</taxon>
        <taxon>Craniata</taxon>
        <taxon>Vertebrata</taxon>
        <taxon>Euteleostomi</taxon>
        <taxon>Amphibia</taxon>
        <taxon>Batrachia</taxon>
        <taxon>Caudata</taxon>
        <taxon>Salamandroidea</taxon>
        <taxon>Salamandridae</taxon>
        <taxon>Pleurodelinae</taxon>
        <taxon>Pleurodeles</taxon>
    </lineage>
</organism>
<evidence type="ECO:0000313" key="3">
    <source>
        <dbReference type="Proteomes" id="UP001066276"/>
    </source>
</evidence>
<reference evidence="2" key="1">
    <citation type="journal article" date="2022" name="bioRxiv">
        <title>Sequencing and chromosome-scale assembly of the giantPleurodeles waltlgenome.</title>
        <authorList>
            <person name="Brown T."/>
            <person name="Elewa A."/>
            <person name="Iarovenko S."/>
            <person name="Subramanian E."/>
            <person name="Araus A.J."/>
            <person name="Petzold A."/>
            <person name="Susuki M."/>
            <person name="Suzuki K.-i.T."/>
            <person name="Hayashi T."/>
            <person name="Toyoda A."/>
            <person name="Oliveira C."/>
            <person name="Osipova E."/>
            <person name="Leigh N.D."/>
            <person name="Simon A."/>
            <person name="Yun M.H."/>
        </authorList>
    </citation>
    <scope>NUCLEOTIDE SEQUENCE</scope>
    <source>
        <strain evidence="2">20211129_DDA</strain>
        <tissue evidence="2">Liver</tissue>
    </source>
</reference>
<proteinExistence type="predicted"/>
<name>A0AAV7LEK4_PLEWA</name>
<sequence length="159" mass="18677">MTGPKRLLFFTWTLRVPKSSTHSLFRGREKHRTPTQRLRDDWNFNARPRKDNATRLPRRNRRDAWRESETLTHSPTERRAARKQAGESTHRPGTSGNPRDLQKETVRVPENDARLTRVKNNDASPCVLGRNRRTHHFSTYLFFCGPLQRFSTQNQVLCA</sequence>
<feature type="compositionally biased region" description="Basic and acidic residues" evidence="1">
    <location>
        <begin position="100"/>
        <end position="113"/>
    </location>
</feature>
<feature type="region of interest" description="Disordered" evidence="1">
    <location>
        <begin position="21"/>
        <end position="113"/>
    </location>
</feature>
<dbReference type="Proteomes" id="UP001066276">
    <property type="component" value="Chromosome 11"/>
</dbReference>
<dbReference type="EMBL" id="JANPWB010000015">
    <property type="protein sequence ID" value="KAJ1090011.1"/>
    <property type="molecule type" value="Genomic_DNA"/>
</dbReference>
<protein>
    <recommendedName>
        <fullName evidence="4">Secreted protein</fullName>
    </recommendedName>
</protein>
<keyword evidence="3" id="KW-1185">Reference proteome</keyword>
<feature type="compositionally biased region" description="Basic and acidic residues" evidence="1">
    <location>
        <begin position="62"/>
        <end position="90"/>
    </location>
</feature>
<dbReference type="AlphaFoldDB" id="A0AAV7LEK4"/>
<feature type="compositionally biased region" description="Basic and acidic residues" evidence="1">
    <location>
        <begin position="37"/>
        <end position="53"/>
    </location>
</feature>
<evidence type="ECO:0008006" key="4">
    <source>
        <dbReference type="Google" id="ProtNLM"/>
    </source>
</evidence>